<feature type="compositionally biased region" description="Basic and acidic residues" evidence="1">
    <location>
        <begin position="250"/>
        <end position="263"/>
    </location>
</feature>
<name>A0A6J4VQS8_9BACT</name>
<accession>A0A6J4VQS8</accession>
<feature type="region of interest" description="Disordered" evidence="1">
    <location>
        <begin position="201"/>
        <end position="235"/>
    </location>
</feature>
<feature type="non-terminal residue" evidence="2">
    <location>
        <position position="1"/>
    </location>
</feature>
<feature type="compositionally biased region" description="Basic residues" evidence="1">
    <location>
        <begin position="1"/>
        <end position="14"/>
    </location>
</feature>
<evidence type="ECO:0000313" key="2">
    <source>
        <dbReference type="EMBL" id="CAA9584895.1"/>
    </source>
</evidence>
<dbReference type="EMBL" id="CADCWF010000373">
    <property type="protein sequence ID" value="CAA9584895.1"/>
    <property type="molecule type" value="Genomic_DNA"/>
</dbReference>
<proteinExistence type="predicted"/>
<gene>
    <name evidence="2" type="ORF">AVDCRST_MAG59-5338</name>
</gene>
<organism evidence="2">
    <name type="scientific">uncultured Thermomicrobiales bacterium</name>
    <dbReference type="NCBI Taxonomy" id="1645740"/>
    <lineage>
        <taxon>Bacteria</taxon>
        <taxon>Pseudomonadati</taxon>
        <taxon>Thermomicrobiota</taxon>
        <taxon>Thermomicrobia</taxon>
        <taxon>Thermomicrobiales</taxon>
        <taxon>environmental samples</taxon>
    </lineage>
</organism>
<feature type="non-terminal residue" evidence="2">
    <location>
        <position position="307"/>
    </location>
</feature>
<feature type="region of interest" description="Disordered" evidence="1">
    <location>
        <begin position="139"/>
        <end position="179"/>
    </location>
</feature>
<feature type="compositionally biased region" description="Basic and acidic residues" evidence="1">
    <location>
        <begin position="85"/>
        <end position="105"/>
    </location>
</feature>
<feature type="compositionally biased region" description="Basic and acidic residues" evidence="1">
    <location>
        <begin position="201"/>
        <end position="213"/>
    </location>
</feature>
<feature type="compositionally biased region" description="Gly residues" evidence="1">
    <location>
        <begin position="279"/>
        <end position="289"/>
    </location>
</feature>
<reference evidence="2" key="1">
    <citation type="submission" date="2020-02" db="EMBL/GenBank/DDBJ databases">
        <authorList>
            <person name="Meier V. D."/>
        </authorList>
    </citation>
    <scope>NUCLEOTIDE SEQUENCE</scope>
    <source>
        <strain evidence="2">AVDCRST_MAG59</strain>
    </source>
</reference>
<feature type="region of interest" description="Disordered" evidence="1">
    <location>
        <begin position="1"/>
        <end position="126"/>
    </location>
</feature>
<feature type="compositionally biased region" description="Low complexity" evidence="1">
    <location>
        <begin position="215"/>
        <end position="229"/>
    </location>
</feature>
<dbReference type="AlphaFoldDB" id="A0A6J4VQS8"/>
<feature type="compositionally biased region" description="Basic and acidic residues" evidence="1">
    <location>
        <begin position="15"/>
        <end position="25"/>
    </location>
</feature>
<protein>
    <submittedName>
        <fullName evidence="2">N-Acetyl-D-glucosamine ABC transport system, permease protein</fullName>
    </submittedName>
</protein>
<feature type="region of interest" description="Disordered" evidence="1">
    <location>
        <begin position="250"/>
        <end position="307"/>
    </location>
</feature>
<evidence type="ECO:0000256" key="1">
    <source>
        <dbReference type="SAM" id="MobiDB-lite"/>
    </source>
</evidence>
<sequence>GRRHGAGRRGPRRAPARDGVRRPECADGVPAPGARPPGAAGAGRLPVLLRDLHLLHEPGRRHRRRVGRAGQLPLPRRPAELPAGGDEHGHPGGRDGARQARDRARPGAAAERTVPRPRPLPLAGAAPLGDARLRRVPRLAAPVPADRRRGQPAPPAGRAARRGHRLARPALDGAAGGDGRHRLARLPLLVYLVPGGAPERADRALRGGPDRRRLGLAALPGGDAAGDPAGRPDRRPALLDLDRQLLREHLDHDPGRAVGRHDGLPGAGLLRDADPAVGRGSGRLGGAGAGAADPGFHRHRADAGRGV</sequence>
<feature type="compositionally biased region" description="Low complexity" evidence="1">
    <location>
        <begin position="28"/>
        <end position="49"/>
    </location>
</feature>